<proteinExistence type="predicted"/>
<dbReference type="AlphaFoldDB" id="X0XJY5"/>
<feature type="non-terminal residue" evidence="1">
    <location>
        <position position="36"/>
    </location>
</feature>
<dbReference type="EMBL" id="BARS01030739">
    <property type="protein sequence ID" value="GAG25306.1"/>
    <property type="molecule type" value="Genomic_DNA"/>
</dbReference>
<evidence type="ECO:0000313" key="1">
    <source>
        <dbReference type="EMBL" id="GAG25306.1"/>
    </source>
</evidence>
<accession>X0XJY5</accession>
<sequence>MKKNKEEIFDFWEKTGVSKPPGNLVTHKDINQVQIE</sequence>
<gene>
    <name evidence="1" type="ORF">S01H1_47918</name>
</gene>
<comment type="caution">
    <text evidence="1">The sequence shown here is derived from an EMBL/GenBank/DDBJ whole genome shotgun (WGS) entry which is preliminary data.</text>
</comment>
<protein>
    <submittedName>
        <fullName evidence="1">Uncharacterized protein</fullName>
    </submittedName>
</protein>
<organism evidence="1">
    <name type="scientific">marine sediment metagenome</name>
    <dbReference type="NCBI Taxonomy" id="412755"/>
    <lineage>
        <taxon>unclassified sequences</taxon>
        <taxon>metagenomes</taxon>
        <taxon>ecological metagenomes</taxon>
    </lineage>
</organism>
<name>X0XJY5_9ZZZZ</name>
<reference evidence="1" key="1">
    <citation type="journal article" date="2014" name="Front. Microbiol.">
        <title>High frequency of phylogenetically diverse reductive dehalogenase-homologous genes in deep subseafloor sedimentary metagenomes.</title>
        <authorList>
            <person name="Kawai M."/>
            <person name="Futagami T."/>
            <person name="Toyoda A."/>
            <person name="Takaki Y."/>
            <person name="Nishi S."/>
            <person name="Hori S."/>
            <person name="Arai W."/>
            <person name="Tsubouchi T."/>
            <person name="Morono Y."/>
            <person name="Uchiyama I."/>
            <person name="Ito T."/>
            <person name="Fujiyama A."/>
            <person name="Inagaki F."/>
            <person name="Takami H."/>
        </authorList>
    </citation>
    <scope>NUCLEOTIDE SEQUENCE</scope>
    <source>
        <strain evidence="1">Expedition CK06-06</strain>
    </source>
</reference>